<evidence type="ECO:0000313" key="3">
    <source>
        <dbReference type="Proteomes" id="UP001472677"/>
    </source>
</evidence>
<protein>
    <recommendedName>
        <fullName evidence="4">Thionin-like protein</fullName>
    </recommendedName>
</protein>
<comment type="caution">
    <text evidence="2">The sequence shown here is derived from an EMBL/GenBank/DDBJ whole genome shotgun (WGS) entry which is preliminary data.</text>
</comment>
<accession>A0ABR2DVJ4</accession>
<dbReference type="Proteomes" id="UP001472677">
    <property type="component" value="Unassembled WGS sequence"/>
</dbReference>
<evidence type="ECO:0008006" key="4">
    <source>
        <dbReference type="Google" id="ProtNLM"/>
    </source>
</evidence>
<evidence type="ECO:0000313" key="2">
    <source>
        <dbReference type="EMBL" id="KAK8546421.1"/>
    </source>
</evidence>
<organism evidence="2 3">
    <name type="scientific">Hibiscus sabdariffa</name>
    <name type="common">roselle</name>
    <dbReference type="NCBI Taxonomy" id="183260"/>
    <lineage>
        <taxon>Eukaryota</taxon>
        <taxon>Viridiplantae</taxon>
        <taxon>Streptophyta</taxon>
        <taxon>Embryophyta</taxon>
        <taxon>Tracheophyta</taxon>
        <taxon>Spermatophyta</taxon>
        <taxon>Magnoliopsida</taxon>
        <taxon>eudicotyledons</taxon>
        <taxon>Gunneridae</taxon>
        <taxon>Pentapetalae</taxon>
        <taxon>rosids</taxon>
        <taxon>malvids</taxon>
        <taxon>Malvales</taxon>
        <taxon>Malvaceae</taxon>
        <taxon>Malvoideae</taxon>
        <taxon>Hibiscus</taxon>
    </lineage>
</organism>
<gene>
    <name evidence="2" type="ORF">V6N12_027207</name>
</gene>
<feature type="chain" id="PRO_5045280023" description="Thionin-like protein" evidence="1">
    <location>
        <begin position="24"/>
        <end position="119"/>
    </location>
</feature>
<feature type="signal peptide" evidence="1">
    <location>
        <begin position="1"/>
        <end position="23"/>
    </location>
</feature>
<keyword evidence="3" id="KW-1185">Reference proteome</keyword>
<dbReference type="EMBL" id="JBBPBM010000023">
    <property type="protein sequence ID" value="KAK8546421.1"/>
    <property type="molecule type" value="Genomic_DNA"/>
</dbReference>
<proteinExistence type="predicted"/>
<sequence length="119" mass="13295">MERINMEKLMMTLLMLTIVVVSQQRVVAYATMAAKFQPETSIGTCAKTCGTRCIKELDPRKIVVCFSLCLIECKFGPSEVVYNCTKDCANVIVHSNLEADPESVRHHVDKCYGSCQSKI</sequence>
<evidence type="ECO:0000256" key="1">
    <source>
        <dbReference type="SAM" id="SignalP"/>
    </source>
</evidence>
<name>A0ABR2DVJ4_9ROSI</name>
<reference evidence="2 3" key="1">
    <citation type="journal article" date="2024" name="G3 (Bethesda)">
        <title>Genome assembly of Hibiscus sabdariffa L. provides insights into metabolisms of medicinal natural products.</title>
        <authorList>
            <person name="Kim T."/>
        </authorList>
    </citation>
    <scope>NUCLEOTIDE SEQUENCE [LARGE SCALE GENOMIC DNA]</scope>
    <source>
        <strain evidence="2">TK-2024</strain>
        <tissue evidence="2">Old leaves</tissue>
    </source>
</reference>
<keyword evidence="1" id="KW-0732">Signal</keyword>